<dbReference type="EMBL" id="CAJJDM010000111">
    <property type="protein sequence ID" value="CAD8099106.1"/>
    <property type="molecule type" value="Genomic_DNA"/>
</dbReference>
<protein>
    <submittedName>
        <fullName evidence="1">Uncharacterized protein</fullName>
    </submittedName>
</protein>
<evidence type="ECO:0000313" key="2">
    <source>
        <dbReference type="Proteomes" id="UP000688137"/>
    </source>
</evidence>
<keyword evidence="2" id="KW-1185">Reference proteome</keyword>
<gene>
    <name evidence="1" type="ORF">PPRIM_AZ9-3.1.T1080171</name>
</gene>
<dbReference type="AlphaFoldDB" id="A0A8S1P7S7"/>
<dbReference type="Proteomes" id="UP000688137">
    <property type="component" value="Unassembled WGS sequence"/>
</dbReference>
<name>A0A8S1P7S7_PARPR</name>
<proteinExistence type="predicted"/>
<organism evidence="1 2">
    <name type="scientific">Paramecium primaurelia</name>
    <dbReference type="NCBI Taxonomy" id="5886"/>
    <lineage>
        <taxon>Eukaryota</taxon>
        <taxon>Sar</taxon>
        <taxon>Alveolata</taxon>
        <taxon>Ciliophora</taxon>
        <taxon>Intramacronucleata</taxon>
        <taxon>Oligohymenophorea</taxon>
        <taxon>Peniculida</taxon>
        <taxon>Parameciidae</taxon>
        <taxon>Paramecium</taxon>
    </lineage>
</organism>
<reference evidence="1" key="1">
    <citation type="submission" date="2021-01" db="EMBL/GenBank/DDBJ databases">
        <authorList>
            <consortium name="Genoscope - CEA"/>
            <person name="William W."/>
        </authorList>
    </citation>
    <scope>NUCLEOTIDE SEQUENCE</scope>
</reference>
<sequence>MVPTQYSQYCCQKQIHFFKRIRTISRCCTNDLQKVSLILFHHWRRWLKCIEVIWWAESVNNSILSSPYPSLLARVKLIEVMDSYLDFIY</sequence>
<accession>A0A8S1P7S7</accession>
<comment type="caution">
    <text evidence="1">The sequence shown here is derived from an EMBL/GenBank/DDBJ whole genome shotgun (WGS) entry which is preliminary data.</text>
</comment>
<evidence type="ECO:0000313" key="1">
    <source>
        <dbReference type="EMBL" id="CAD8099106.1"/>
    </source>
</evidence>